<feature type="transmembrane region" description="Helical" evidence="1">
    <location>
        <begin position="59"/>
        <end position="76"/>
    </location>
</feature>
<accession>A0A917B408</accession>
<evidence type="ECO:0000256" key="1">
    <source>
        <dbReference type="SAM" id="Phobius"/>
    </source>
</evidence>
<dbReference type="Proteomes" id="UP000660110">
    <property type="component" value="Unassembled WGS sequence"/>
</dbReference>
<reference evidence="2" key="1">
    <citation type="journal article" date="2014" name="Int. J. Syst. Evol. Microbiol.">
        <title>Complete genome sequence of Corynebacterium casei LMG S-19264T (=DSM 44701T), isolated from a smear-ripened cheese.</title>
        <authorList>
            <consortium name="US DOE Joint Genome Institute (JGI-PGF)"/>
            <person name="Walter F."/>
            <person name="Albersmeier A."/>
            <person name="Kalinowski J."/>
            <person name="Ruckert C."/>
        </authorList>
    </citation>
    <scope>NUCLEOTIDE SEQUENCE</scope>
    <source>
        <strain evidence="2">CGMCC 1.12153</strain>
    </source>
</reference>
<dbReference type="RefSeq" id="WP_188377467.1">
    <property type="nucleotide sequence ID" value="NZ_BMEL01000002.1"/>
</dbReference>
<keyword evidence="1" id="KW-0812">Transmembrane</keyword>
<keyword evidence="1" id="KW-0472">Membrane</keyword>
<dbReference type="AlphaFoldDB" id="A0A917B408"/>
<evidence type="ECO:0000313" key="2">
    <source>
        <dbReference type="EMBL" id="GGF22241.1"/>
    </source>
</evidence>
<gene>
    <name evidence="2" type="ORF">GCM10010954_21340</name>
</gene>
<comment type="caution">
    <text evidence="2">The sequence shown here is derived from an EMBL/GenBank/DDBJ whole genome shotgun (WGS) entry which is preliminary data.</text>
</comment>
<feature type="transmembrane region" description="Helical" evidence="1">
    <location>
        <begin position="35"/>
        <end position="53"/>
    </location>
</feature>
<organism evidence="2 3">
    <name type="scientific">Halobacillus andaensis</name>
    <dbReference type="NCBI Taxonomy" id="1176239"/>
    <lineage>
        <taxon>Bacteria</taxon>
        <taxon>Bacillati</taxon>
        <taxon>Bacillota</taxon>
        <taxon>Bacilli</taxon>
        <taxon>Bacillales</taxon>
        <taxon>Bacillaceae</taxon>
        <taxon>Halobacillus</taxon>
    </lineage>
</organism>
<reference evidence="2" key="2">
    <citation type="submission" date="2020-09" db="EMBL/GenBank/DDBJ databases">
        <authorList>
            <person name="Sun Q."/>
            <person name="Zhou Y."/>
        </authorList>
    </citation>
    <scope>NUCLEOTIDE SEQUENCE</scope>
    <source>
        <strain evidence="2">CGMCC 1.12153</strain>
    </source>
</reference>
<keyword evidence="3" id="KW-1185">Reference proteome</keyword>
<name>A0A917B408_HALAA</name>
<keyword evidence="1" id="KW-1133">Transmembrane helix</keyword>
<sequence length="77" mass="8944">MKDLIGSLIALSFGVFAIYAFFWTTRERVSNREDYNYFLSSFTFFPPSVNFWLLKFLYLFGGLLAIALGIYGVVLFF</sequence>
<feature type="transmembrane region" description="Helical" evidence="1">
    <location>
        <begin position="6"/>
        <end position="23"/>
    </location>
</feature>
<evidence type="ECO:0000313" key="3">
    <source>
        <dbReference type="Proteomes" id="UP000660110"/>
    </source>
</evidence>
<protein>
    <submittedName>
        <fullName evidence="2">Uncharacterized protein</fullName>
    </submittedName>
</protein>
<dbReference type="EMBL" id="BMEL01000002">
    <property type="protein sequence ID" value="GGF22241.1"/>
    <property type="molecule type" value="Genomic_DNA"/>
</dbReference>
<proteinExistence type="predicted"/>